<dbReference type="InterPro" id="IPR001117">
    <property type="entry name" value="Cu-oxidase_2nd"/>
</dbReference>
<dbReference type="GO" id="GO:0016491">
    <property type="term" value="F:oxidoreductase activity"/>
    <property type="evidence" value="ECO:0007669"/>
    <property type="project" value="TreeGrafter"/>
</dbReference>
<dbReference type="EMBL" id="JADFTS010000006">
    <property type="protein sequence ID" value="KAF9600606.1"/>
    <property type="molecule type" value="Genomic_DNA"/>
</dbReference>
<feature type="domain" description="Plastocyanin-like" evidence="2">
    <location>
        <begin position="9"/>
        <end position="64"/>
    </location>
</feature>
<dbReference type="PANTHER" id="PTHR11709:SF370">
    <property type="entry name" value="LACCASE-4"/>
    <property type="match status" value="1"/>
</dbReference>
<reference evidence="3 4" key="1">
    <citation type="submission" date="2020-10" db="EMBL/GenBank/DDBJ databases">
        <title>The Coptis chinensis genome and diversification of protoberbering-type alkaloids.</title>
        <authorList>
            <person name="Wang B."/>
            <person name="Shu S."/>
            <person name="Song C."/>
            <person name="Liu Y."/>
        </authorList>
    </citation>
    <scope>NUCLEOTIDE SEQUENCE [LARGE SCALE GENOMIC DNA]</scope>
    <source>
        <strain evidence="3">HL-2020</strain>
        <tissue evidence="3">Leaf</tissue>
    </source>
</reference>
<evidence type="ECO:0000259" key="2">
    <source>
        <dbReference type="Pfam" id="PF00394"/>
    </source>
</evidence>
<gene>
    <name evidence="3" type="ORF">IFM89_011135</name>
</gene>
<dbReference type="AlphaFoldDB" id="A0A835HKG6"/>
<comment type="caution">
    <text evidence="3">The sequence shown here is derived from an EMBL/GenBank/DDBJ whole genome shotgun (WGS) entry which is preliminary data.</text>
</comment>
<accession>A0A835HKG6</accession>
<dbReference type="InterPro" id="IPR008972">
    <property type="entry name" value="Cupredoxin"/>
</dbReference>
<dbReference type="PANTHER" id="PTHR11709">
    <property type="entry name" value="MULTI-COPPER OXIDASE"/>
    <property type="match status" value="1"/>
</dbReference>
<organism evidence="3 4">
    <name type="scientific">Coptis chinensis</name>
    <dbReference type="NCBI Taxonomy" id="261450"/>
    <lineage>
        <taxon>Eukaryota</taxon>
        <taxon>Viridiplantae</taxon>
        <taxon>Streptophyta</taxon>
        <taxon>Embryophyta</taxon>
        <taxon>Tracheophyta</taxon>
        <taxon>Spermatophyta</taxon>
        <taxon>Magnoliopsida</taxon>
        <taxon>Ranunculales</taxon>
        <taxon>Ranunculaceae</taxon>
        <taxon>Coptidoideae</taxon>
        <taxon>Coptis</taxon>
    </lineage>
</organism>
<evidence type="ECO:0000313" key="4">
    <source>
        <dbReference type="Proteomes" id="UP000631114"/>
    </source>
</evidence>
<dbReference type="Gene3D" id="2.60.40.420">
    <property type="entry name" value="Cupredoxins - blue copper proteins"/>
    <property type="match status" value="1"/>
</dbReference>
<dbReference type="InterPro" id="IPR045087">
    <property type="entry name" value="Cu-oxidase_fam"/>
</dbReference>
<dbReference type="Pfam" id="PF00394">
    <property type="entry name" value="Cu-oxidase"/>
    <property type="match status" value="1"/>
</dbReference>
<name>A0A835HKG6_9MAGN</name>
<dbReference type="SUPFAM" id="SSF49503">
    <property type="entry name" value="Cupredoxins"/>
    <property type="match status" value="1"/>
</dbReference>
<evidence type="ECO:0000313" key="3">
    <source>
        <dbReference type="EMBL" id="KAF9600606.1"/>
    </source>
</evidence>
<sequence>MKLGSHQMSLDAHTINGQPGPLSSCSLKGSSQPGGFSLQVEIGKTYMLQIINAALNEELFFKIART</sequence>
<protein>
    <recommendedName>
        <fullName evidence="2">Plastocyanin-like domain-containing protein</fullName>
    </recommendedName>
</protein>
<proteinExistence type="predicted"/>
<dbReference type="Proteomes" id="UP000631114">
    <property type="component" value="Unassembled WGS sequence"/>
</dbReference>
<evidence type="ECO:0000256" key="1">
    <source>
        <dbReference type="SAM" id="MobiDB-lite"/>
    </source>
</evidence>
<feature type="compositionally biased region" description="Polar residues" evidence="1">
    <location>
        <begin position="15"/>
        <end position="28"/>
    </location>
</feature>
<feature type="region of interest" description="Disordered" evidence="1">
    <location>
        <begin position="1"/>
        <end position="28"/>
    </location>
</feature>
<keyword evidence="4" id="KW-1185">Reference proteome</keyword>
<dbReference type="OrthoDB" id="2121828at2759"/>